<dbReference type="InterPro" id="IPR052638">
    <property type="entry name" value="PiggyBac_TE-derived"/>
</dbReference>
<dbReference type="Pfam" id="PF13843">
    <property type="entry name" value="DDE_Tnp_1_7"/>
    <property type="match status" value="1"/>
</dbReference>
<sequence>MVVEEDGLKNICKMSHNKFLNNVEDAVQYLFSLPDEEGTTGINIALEPPDDGAESDADDPSEDIVDVGEENVNLLGARILAKPPHIELTNRNSCHEPCSSWSLPVIVSEDQECNTHKETKVQTEPPKKKQKKHKPTYTWEKCETEQCDGTAFSGQQVHKPSVLNSWSDEGLTPVDVFKVFWDEEIMGMIREETNRYHQVKFGKELSVTFDELHQVFGIFLLSGYNSVPNRRLFWSRQADTRCLAVIQSGMGLNRFEDIVRSLHFVDNSKKPTEDRIFKVRPLFEHFNKKFMNLAQPLPVTWAIDEAMEPYYGRHGLKQFIRGKPVRFGSKFWCLCSTEGLLISFKLYEGKETGYEEGLTIGESVVETLSKGTVPKGSNGYIDNYFTTLPLLESFRKADINLTGTIRKDKVRDVPLLLNMKKMERGYAEMYRDNDKNIAVCQWNDNSDVKVATNKTDTVSLAMGKCKRWSKKKKEVVCLPQPVIIQQYNKGMGGVDLFDQLRGKYRVAFRKRAWYFPLFRFLLNATIVNGWLMYRNIHKVTQLDFLREIVNVLLKPSEKPSRFVPLKTPDCVRYDRTDHNIVMGETQRRCGVCKKNVKPKCTKCDVALHVQCWVKYHTKE</sequence>
<comment type="caution">
    <text evidence="2">The sequence shown here is derived from an EMBL/GenBank/DDBJ whole genome shotgun (WGS) entry which is preliminary data.</text>
</comment>
<proteinExistence type="predicted"/>
<reference evidence="2" key="1">
    <citation type="submission" date="2023-11" db="EMBL/GenBank/DDBJ databases">
        <title>Genome assemblies of two species of porcelain crab, Petrolisthes cinctipes and Petrolisthes manimaculis (Anomura: Porcellanidae).</title>
        <authorList>
            <person name="Angst P."/>
        </authorList>
    </citation>
    <scope>NUCLEOTIDE SEQUENCE</scope>
    <source>
        <strain evidence="2">PB745_02</strain>
        <tissue evidence="2">Gill</tissue>
    </source>
</reference>
<dbReference type="GO" id="GO:0043565">
    <property type="term" value="F:sequence-specific DNA binding"/>
    <property type="evidence" value="ECO:0007669"/>
    <property type="project" value="TreeGrafter"/>
</dbReference>
<protein>
    <recommendedName>
        <fullName evidence="1">PiggyBac transposable element-derived protein domain-containing protein</fullName>
    </recommendedName>
</protein>
<organism evidence="2 3">
    <name type="scientific">Petrolisthes manimaculis</name>
    <dbReference type="NCBI Taxonomy" id="1843537"/>
    <lineage>
        <taxon>Eukaryota</taxon>
        <taxon>Metazoa</taxon>
        <taxon>Ecdysozoa</taxon>
        <taxon>Arthropoda</taxon>
        <taxon>Crustacea</taxon>
        <taxon>Multicrustacea</taxon>
        <taxon>Malacostraca</taxon>
        <taxon>Eumalacostraca</taxon>
        <taxon>Eucarida</taxon>
        <taxon>Decapoda</taxon>
        <taxon>Pleocyemata</taxon>
        <taxon>Anomura</taxon>
        <taxon>Galatheoidea</taxon>
        <taxon>Porcellanidae</taxon>
        <taxon>Petrolisthes</taxon>
    </lineage>
</organism>
<dbReference type="PANTHER" id="PTHR47055">
    <property type="entry name" value="DDE_TNP_1_7 DOMAIN-CONTAINING PROTEIN"/>
    <property type="match status" value="1"/>
</dbReference>
<dbReference type="AlphaFoldDB" id="A0AAE1QHL9"/>
<dbReference type="Proteomes" id="UP001292094">
    <property type="component" value="Unassembled WGS sequence"/>
</dbReference>
<accession>A0AAE1QHL9</accession>
<feature type="domain" description="PiggyBac transposable element-derived protein" evidence="1">
    <location>
        <begin position="172"/>
        <end position="530"/>
    </location>
</feature>
<dbReference type="PANTHER" id="PTHR47055:SF3">
    <property type="entry name" value="PHORBOL-ESTER_DAG-TYPE DOMAIN-CONTAINING PROTEIN"/>
    <property type="match status" value="1"/>
</dbReference>
<evidence type="ECO:0000313" key="2">
    <source>
        <dbReference type="EMBL" id="KAK4326573.1"/>
    </source>
</evidence>
<name>A0AAE1QHL9_9EUCA</name>
<dbReference type="InterPro" id="IPR029526">
    <property type="entry name" value="PGBD"/>
</dbReference>
<evidence type="ECO:0000259" key="1">
    <source>
        <dbReference type="Pfam" id="PF13843"/>
    </source>
</evidence>
<dbReference type="EMBL" id="JAWZYT010000208">
    <property type="protein sequence ID" value="KAK4326573.1"/>
    <property type="molecule type" value="Genomic_DNA"/>
</dbReference>
<keyword evidence="3" id="KW-1185">Reference proteome</keyword>
<gene>
    <name evidence="2" type="ORF">Pmani_002930</name>
</gene>
<evidence type="ECO:0000313" key="3">
    <source>
        <dbReference type="Proteomes" id="UP001292094"/>
    </source>
</evidence>